<organism evidence="2 3">
    <name type="scientific">Arabidopsis thaliana</name>
    <name type="common">Mouse-ear cress</name>
    <dbReference type="NCBI Taxonomy" id="3702"/>
    <lineage>
        <taxon>Eukaryota</taxon>
        <taxon>Viridiplantae</taxon>
        <taxon>Streptophyta</taxon>
        <taxon>Embryophyta</taxon>
        <taxon>Tracheophyta</taxon>
        <taxon>Spermatophyta</taxon>
        <taxon>Magnoliopsida</taxon>
        <taxon>eudicotyledons</taxon>
        <taxon>Gunneridae</taxon>
        <taxon>Pentapetalae</taxon>
        <taxon>rosids</taxon>
        <taxon>malvids</taxon>
        <taxon>Brassicales</taxon>
        <taxon>Brassicaceae</taxon>
        <taxon>Camelineae</taxon>
        <taxon>Arabidopsis</taxon>
    </lineage>
</organism>
<reference evidence="2 3" key="1">
    <citation type="submission" date="2019-12" db="EMBL/GenBank/DDBJ databases">
        <authorList>
            <person name="Jiao W.-B."/>
            <person name="Schneeberger K."/>
        </authorList>
    </citation>
    <scope>NUCLEOTIDE SEQUENCE [LARGE SCALE GENOMIC DNA]</scope>
    <source>
        <strain evidence="3">cv. C24</strain>
    </source>
</reference>
<gene>
    <name evidence="1" type="ordered locus">At5g45469</name>
    <name evidence="2" type="ORF">C24_LOCUS24609</name>
</gene>
<dbReference type="GeneID" id="6240309"/>
<dbReference type="AlphaFoldDB" id="A0A5S9YBG6"/>
<dbReference type="Proteomes" id="UP000434276">
    <property type="component" value="Unassembled WGS sequence"/>
</dbReference>
<dbReference type="RefSeq" id="NP_001119379.1">
    <property type="nucleotide sequence ID" value="NM_001125907.2"/>
</dbReference>
<sequence length="72" mass="8109">MRLLLSYLGYAASSLTVIVCAIGFNGGQKISSLADFLSFDQNSHLLHCLRYIEIVHLSFAGFWNCVIWNQLE</sequence>
<evidence type="ECO:0000313" key="3">
    <source>
        <dbReference type="Proteomes" id="UP000434276"/>
    </source>
</evidence>
<protein>
    <submittedName>
        <fullName evidence="2">Uncharacterized protein</fullName>
    </submittedName>
</protein>
<evidence type="ECO:0000313" key="1">
    <source>
        <dbReference type="Araport" id="AT5G45469"/>
    </source>
</evidence>
<proteinExistence type="predicted"/>
<dbReference type="EMBL" id="CACSHJ010000096">
    <property type="protein sequence ID" value="CAA0407770.1"/>
    <property type="molecule type" value="Genomic_DNA"/>
</dbReference>
<accession>A0A5S9YBG6</accession>
<dbReference type="KEGG" id="ath:AT5G45469"/>
<dbReference type="Araport" id="AT5G45469"/>
<evidence type="ECO:0000313" key="2">
    <source>
        <dbReference type="EMBL" id="CAA0407770.1"/>
    </source>
</evidence>
<name>A0A5S9YBG6_ARATH</name>